<name>A0A1W1DIW7_9ZZZZ</name>
<evidence type="ECO:0000313" key="1">
    <source>
        <dbReference type="EMBL" id="SFV81225.1"/>
    </source>
</evidence>
<protein>
    <submittedName>
        <fullName evidence="1">Uncharacterized protein</fullName>
    </submittedName>
</protein>
<sequence length="39" mass="4575">MNFVMVLSGKGIKTRMKIIINLFNPFEIYIMRQVDIATK</sequence>
<dbReference type="EMBL" id="FPHT01000161">
    <property type="protein sequence ID" value="SFV81225.1"/>
    <property type="molecule type" value="Genomic_DNA"/>
</dbReference>
<proteinExistence type="predicted"/>
<accession>A0A1W1DIW7</accession>
<organism evidence="1">
    <name type="scientific">hydrothermal vent metagenome</name>
    <dbReference type="NCBI Taxonomy" id="652676"/>
    <lineage>
        <taxon>unclassified sequences</taxon>
        <taxon>metagenomes</taxon>
        <taxon>ecological metagenomes</taxon>
    </lineage>
</organism>
<gene>
    <name evidence="1" type="ORF">MNB_SUP05-12-502</name>
</gene>
<dbReference type="AlphaFoldDB" id="A0A1W1DIW7"/>
<reference evidence="1" key="1">
    <citation type="submission" date="2016-10" db="EMBL/GenBank/DDBJ databases">
        <authorList>
            <person name="de Groot N.N."/>
        </authorList>
    </citation>
    <scope>NUCLEOTIDE SEQUENCE</scope>
</reference>